<protein>
    <submittedName>
        <fullName evidence="1">Uncharacterized protein</fullName>
    </submittedName>
</protein>
<proteinExistence type="predicted"/>
<organism evidence="1">
    <name type="scientific">marine metagenome</name>
    <dbReference type="NCBI Taxonomy" id="408172"/>
    <lineage>
        <taxon>unclassified sequences</taxon>
        <taxon>metagenomes</taxon>
        <taxon>ecological metagenomes</taxon>
    </lineage>
</organism>
<evidence type="ECO:0000313" key="1">
    <source>
        <dbReference type="EMBL" id="SVB62521.1"/>
    </source>
</evidence>
<sequence length="35" mass="4202">MSEIDTIQYNMYGFVKQKSKQDQEKSIENMKDMGR</sequence>
<dbReference type="EMBL" id="UINC01050036">
    <property type="protein sequence ID" value="SVB62521.1"/>
    <property type="molecule type" value="Genomic_DNA"/>
</dbReference>
<accession>A0A382FKM3</accession>
<name>A0A382FKM3_9ZZZZ</name>
<gene>
    <name evidence="1" type="ORF">METZ01_LOCUS215375</name>
</gene>
<dbReference type="AlphaFoldDB" id="A0A382FKM3"/>
<reference evidence="1" key="1">
    <citation type="submission" date="2018-05" db="EMBL/GenBank/DDBJ databases">
        <authorList>
            <person name="Lanie J.A."/>
            <person name="Ng W.-L."/>
            <person name="Kazmierczak K.M."/>
            <person name="Andrzejewski T.M."/>
            <person name="Davidsen T.M."/>
            <person name="Wayne K.J."/>
            <person name="Tettelin H."/>
            <person name="Glass J.I."/>
            <person name="Rusch D."/>
            <person name="Podicherti R."/>
            <person name="Tsui H.-C.T."/>
            <person name="Winkler M.E."/>
        </authorList>
    </citation>
    <scope>NUCLEOTIDE SEQUENCE</scope>
</reference>